<evidence type="ECO:0000313" key="5">
    <source>
        <dbReference type="Proteomes" id="UP001552299"/>
    </source>
</evidence>
<dbReference type="Proteomes" id="UP001552299">
    <property type="component" value="Unassembled WGS sequence"/>
</dbReference>
<evidence type="ECO:0000259" key="2">
    <source>
        <dbReference type="Pfam" id="PF04782"/>
    </source>
</evidence>
<dbReference type="PANTHER" id="PTHR21450:SF35">
    <property type="entry name" value="TRANSCRIPTION FACTOR, PUTATIVE (DUF630 AND DUF632)-RELATED"/>
    <property type="match status" value="1"/>
</dbReference>
<dbReference type="InterPro" id="IPR006868">
    <property type="entry name" value="DUF630"/>
</dbReference>
<dbReference type="AlphaFoldDB" id="A0ABD0UW12"/>
<proteinExistence type="predicted"/>
<dbReference type="PANTHER" id="PTHR21450">
    <property type="entry name" value="PROTEIN ALTERED PHOSPHATE STARVATION RESPONSE 1"/>
    <property type="match status" value="1"/>
</dbReference>
<dbReference type="EMBL" id="JANQDX010000010">
    <property type="protein sequence ID" value="KAL0917059.1"/>
    <property type="molecule type" value="Genomic_DNA"/>
</dbReference>
<feature type="domain" description="DUF630" evidence="3">
    <location>
        <begin position="1"/>
        <end position="59"/>
    </location>
</feature>
<accession>A0ABD0UW12</accession>
<evidence type="ECO:0000256" key="1">
    <source>
        <dbReference type="SAM" id="MobiDB-lite"/>
    </source>
</evidence>
<reference evidence="4 5" key="1">
    <citation type="journal article" date="2024" name="Plant Biotechnol. J.">
        <title>Dendrobium thyrsiflorum genome and its molecular insights into genes involved in important horticultural traits.</title>
        <authorList>
            <person name="Chen B."/>
            <person name="Wang J.Y."/>
            <person name="Zheng P.J."/>
            <person name="Li K.L."/>
            <person name="Liang Y.M."/>
            <person name="Chen X.F."/>
            <person name="Zhang C."/>
            <person name="Zhao X."/>
            <person name="He X."/>
            <person name="Zhang G.Q."/>
            <person name="Liu Z.J."/>
            <person name="Xu Q."/>
        </authorList>
    </citation>
    <scope>NUCLEOTIDE SEQUENCE [LARGE SCALE GENOMIC DNA]</scope>
    <source>
        <strain evidence="4">GZMU011</strain>
    </source>
</reference>
<comment type="caution">
    <text evidence="4">The sequence shown here is derived from an EMBL/GenBank/DDBJ whole genome shotgun (WGS) entry which is preliminary data.</text>
</comment>
<dbReference type="Pfam" id="PF04783">
    <property type="entry name" value="DUF630"/>
    <property type="match status" value="1"/>
</dbReference>
<protein>
    <submittedName>
        <fullName evidence="4">Uncharacterized protein</fullName>
    </submittedName>
</protein>
<name>A0ABD0UW12_DENTH</name>
<feature type="domain" description="DUF632" evidence="2">
    <location>
        <begin position="314"/>
        <end position="655"/>
    </location>
</feature>
<sequence length="718" mass="80788">MGASSSKNDGNKALLLCKERMRYIKQAVDLRYALSAAQLSYTQSLRNVGTALRQFAEAEISVDPSQSNFELEQALSHSSYASPSPSLIPEILSSPHDGSLVSPRLSNVSYMRAAGSTSVKVTVDSSPNHYLEEEGEESLTFPVPPPPPFLEIGTSWDFFDPVYSVDSIKIPNGEYAMKEHFGKFVGLRQNGHPGEEAKASQELTDDNYHSLGVENISISEVSPHEKSAGNKMVVSSFNNYSSERSVESAQTKACKVRGIQPECCGVNGSTEAMDKTTSIVLCRSKMEKAETDKRRETEKENASMLISHEAKDFLSSVKDIEQRFIRAAEAGHEVSRMLETKKIRLSIHSEILGKSSDSFLSVLLLSCCKAENLSDRDTIQHVTKVITWKRTVSSRSSSSRNPITSASKDDGPESGNDFVEEFSMISGSHSSTLDRLYAWERKLYDELKASESIRKAYDQKCNQLRHQFAKGMNPRVIDKTRATVKDLHSRVRVMIQAVDSISRRIEKLRDEELQPQLAELVQGLIRMWKAILECHQAQHMAISSACLAKNLGAPSRNDDDSYKQADIDLQNEIECFRSSFVTWIDTQRSYSESLNGWLQKCILQPQERLRGRKVPFSPRRALAPPIFVLCRDWLAGIQRLPIEEVCDSLKKLMTILSELLEHRKDEKQQDRAEQGNDQSKEVNPCKSLVRLQESMMSTFEWLVKFSEESVKVYEGVKQ</sequence>
<evidence type="ECO:0000313" key="4">
    <source>
        <dbReference type="EMBL" id="KAL0917059.1"/>
    </source>
</evidence>
<evidence type="ECO:0000259" key="3">
    <source>
        <dbReference type="Pfam" id="PF04783"/>
    </source>
</evidence>
<dbReference type="Pfam" id="PF04782">
    <property type="entry name" value="DUF632"/>
    <property type="match status" value="1"/>
</dbReference>
<dbReference type="InterPro" id="IPR006867">
    <property type="entry name" value="DUF632"/>
</dbReference>
<gene>
    <name evidence="4" type="ORF">M5K25_012100</name>
</gene>
<organism evidence="4 5">
    <name type="scientific">Dendrobium thyrsiflorum</name>
    <name type="common">Pinecone-like raceme dendrobium</name>
    <name type="synonym">Orchid</name>
    <dbReference type="NCBI Taxonomy" id="117978"/>
    <lineage>
        <taxon>Eukaryota</taxon>
        <taxon>Viridiplantae</taxon>
        <taxon>Streptophyta</taxon>
        <taxon>Embryophyta</taxon>
        <taxon>Tracheophyta</taxon>
        <taxon>Spermatophyta</taxon>
        <taxon>Magnoliopsida</taxon>
        <taxon>Liliopsida</taxon>
        <taxon>Asparagales</taxon>
        <taxon>Orchidaceae</taxon>
        <taxon>Epidendroideae</taxon>
        <taxon>Malaxideae</taxon>
        <taxon>Dendrobiinae</taxon>
        <taxon>Dendrobium</taxon>
    </lineage>
</organism>
<keyword evidence="5" id="KW-1185">Reference proteome</keyword>
<feature type="region of interest" description="Disordered" evidence="1">
    <location>
        <begin position="395"/>
        <end position="418"/>
    </location>
</feature>